<dbReference type="Proteomes" id="UP001273935">
    <property type="component" value="Unassembled WGS sequence"/>
</dbReference>
<dbReference type="RefSeq" id="WP_317234770.1">
    <property type="nucleotide sequence ID" value="NZ_JAWJUL010000244.1"/>
</dbReference>
<keyword evidence="2" id="KW-1185">Reference proteome</keyword>
<comment type="caution">
    <text evidence="1">The sequence shown here is derived from an EMBL/GenBank/DDBJ whole genome shotgun (WGS) entry which is preliminary data.</text>
</comment>
<proteinExistence type="predicted"/>
<dbReference type="EMBL" id="JAWJUL010000244">
    <property type="protein sequence ID" value="MDV3443752.1"/>
    <property type="molecule type" value="Genomic_DNA"/>
</dbReference>
<reference evidence="1 2" key="1">
    <citation type="submission" date="2023-10" db="EMBL/GenBank/DDBJ databases">
        <title>Pseudomonas otitidis isolated from a paediatric patient with cystic fibrosis in Chile.</title>
        <authorList>
            <person name="Amsteins-Romero L."/>
            <person name="Opazo-Capurro A."/>
            <person name="Matus-Kohler M."/>
            <person name="Gonzalez-Rocha G."/>
        </authorList>
    </citation>
    <scope>NUCLEOTIDE SEQUENCE [LARGE SCALE GENOMIC DNA]</scope>
    <source>
        <strain evidence="1 2">P-714</strain>
    </source>
</reference>
<name>A0ABU3Y0S2_9GAMM</name>
<accession>A0ABU3Y0S2</accession>
<evidence type="ECO:0000313" key="2">
    <source>
        <dbReference type="Proteomes" id="UP001273935"/>
    </source>
</evidence>
<evidence type="ECO:0000313" key="1">
    <source>
        <dbReference type="EMBL" id="MDV3443752.1"/>
    </source>
</evidence>
<gene>
    <name evidence="1" type="ORF">R0G64_30495</name>
</gene>
<sequence length="160" mass="18322">MISMAGFSSHEQQRQTLGCAAELDPRKYPRRYELAMARGAVICDGLEQAEQESRVLSPEQLVEEMRLLARDHCQVEAAKVLGIQRTRLRIIAKREGIEFPDGRQDRHLREDAIKAAKLKAYLAVGLIRSEAVRASGLSRRVFRRICEAYVIEFPTSRRRE</sequence>
<organism evidence="1 2">
    <name type="scientific">Metapseudomonas otitidis</name>
    <dbReference type="NCBI Taxonomy" id="319939"/>
    <lineage>
        <taxon>Bacteria</taxon>
        <taxon>Pseudomonadati</taxon>
        <taxon>Pseudomonadota</taxon>
        <taxon>Gammaproteobacteria</taxon>
        <taxon>Pseudomonadales</taxon>
        <taxon>Pseudomonadaceae</taxon>
        <taxon>Metapseudomonas</taxon>
    </lineage>
</organism>
<protein>
    <recommendedName>
        <fullName evidence="3">DNA binding HTH domain-containing protein</fullName>
    </recommendedName>
</protein>
<evidence type="ECO:0008006" key="3">
    <source>
        <dbReference type="Google" id="ProtNLM"/>
    </source>
</evidence>